<sequence length="148" mass="15805">MPASVLAYLRSPGLMPLWTSVHSRLSRNGRVASGRLTVTELDFAQRDALSHLLKQVVGPQHRVDLAHLNSLLLESAAGLGLLDVVEAVVGPVPDRRANASAARAHRTLLREQASAALSVAGLADRSWAPTWIDLAWRHGTDQAAVALG</sequence>
<feature type="domain" description="Conserved hypothetical protein CHP02679 N terminus" evidence="1">
    <location>
        <begin position="33"/>
        <end position="139"/>
    </location>
</feature>
<reference evidence="2" key="1">
    <citation type="submission" date="2021-01" db="EMBL/GenBank/DDBJ databases">
        <title>Whole genome shotgun sequence of Actinoplanes tereljensis NBRC 105297.</title>
        <authorList>
            <person name="Komaki H."/>
            <person name="Tamura T."/>
        </authorList>
    </citation>
    <scope>NUCLEOTIDE SEQUENCE</scope>
    <source>
        <strain evidence="2">NBRC 105297</strain>
    </source>
</reference>
<protein>
    <recommendedName>
        <fullName evidence="1">Conserved hypothetical protein CHP02679 N terminus domain-containing protein</fullName>
    </recommendedName>
</protein>
<accession>A0A919NWT5</accession>
<comment type="caution">
    <text evidence="2">The sequence shown here is derived from an EMBL/GenBank/DDBJ whole genome shotgun (WGS) entry which is preliminary data.</text>
</comment>
<organism evidence="2 3">
    <name type="scientific">Paractinoplanes tereljensis</name>
    <dbReference type="NCBI Taxonomy" id="571912"/>
    <lineage>
        <taxon>Bacteria</taxon>
        <taxon>Bacillati</taxon>
        <taxon>Actinomycetota</taxon>
        <taxon>Actinomycetes</taxon>
        <taxon>Micromonosporales</taxon>
        <taxon>Micromonosporaceae</taxon>
        <taxon>Paractinoplanes</taxon>
    </lineage>
</organism>
<evidence type="ECO:0000313" key="2">
    <source>
        <dbReference type="EMBL" id="GIF26680.1"/>
    </source>
</evidence>
<dbReference type="InterPro" id="IPR024466">
    <property type="entry name" value="CHP02679_N"/>
</dbReference>
<dbReference type="Pfam" id="PF11796">
    <property type="entry name" value="DUF3323"/>
    <property type="match status" value="1"/>
</dbReference>
<dbReference type="RefSeq" id="WP_203814484.1">
    <property type="nucleotide sequence ID" value="NZ_BOMY01000063.1"/>
</dbReference>
<evidence type="ECO:0000313" key="3">
    <source>
        <dbReference type="Proteomes" id="UP000623608"/>
    </source>
</evidence>
<dbReference type="AlphaFoldDB" id="A0A919NWT5"/>
<dbReference type="EMBL" id="BOMY01000063">
    <property type="protein sequence ID" value="GIF26680.1"/>
    <property type="molecule type" value="Genomic_DNA"/>
</dbReference>
<gene>
    <name evidence="2" type="ORF">Ate02nite_94100</name>
</gene>
<evidence type="ECO:0000259" key="1">
    <source>
        <dbReference type="Pfam" id="PF11796"/>
    </source>
</evidence>
<name>A0A919NWT5_9ACTN</name>
<keyword evidence="3" id="KW-1185">Reference proteome</keyword>
<proteinExistence type="predicted"/>
<dbReference type="Proteomes" id="UP000623608">
    <property type="component" value="Unassembled WGS sequence"/>
</dbReference>